<protein>
    <submittedName>
        <fullName evidence="1">Uncharacterized protein</fullName>
    </submittedName>
</protein>
<dbReference type="eggNOG" id="ENOG5032T36">
    <property type="taxonomic scope" value="Bacteria"/>
</dbReference>
<dbReference type="RefSeq" id="WP_006860355.1">
    <property type="nucleotide sequence ID" value="NZ_ACCL02000002.1"/>
</dbReference>
<reference evidence="1" key="1">
    <citation type="submission" date="2009-07" db="EMBL/GenBank/DDBJ databases">
        <authorList>
            <person name="Weinstock G."/>
            <person name="Sodergren E."/>
            <person name="Clifton S."/>
            <person name="Fulton L."/>
            <person name="Fulton B."/>
            <person name="Courtney L."/>
            <person name="Fronick C."/>
            <person name="Harrison M."/>
            <person name="Strong C."/>
            <person name="Farmer C."/>
            <person name="Delahaunty K."/>
            <person name="Markovic C."/>
            <person name="Hall O."/>
            <person name="Minx P."/>
            <person name="Tomlinson C."/>
            <person name="Mitreva M."/>
            <person name="Nelson J."/>
            <person name="Hou S."/>
            <person name="Wollam A."/>
            <person name="Pepin K.H."/>
            <person name="Johnson M."/>
            <person name="Bhonagiri V."/>
            <person name="Nash W.E."/>
            <person name="Warren W."/>
            <person name="Chinwalla A."/>
            <person name="Mardis E.R."/>
            <person name="Wilson R.K."/>
        </authorList>
    </citation>
    <scope>NUCLEOTIDE SEQUENCE [LARGE SCALE GENOMIC DNA]</scope>
    <source>
        <strain evidence="1">DSM 14469</strain>
    </source>
</reference>
<evidence type="ECO:0000313" key="1">
    <source>
        <dbReference type="EMBL" id="EET62520.1"/>
    </source>
</evidence>
<dbReference type="Proteomes" id="UP000005561">
    <property type="component" value="Unassembled WGS sequence"/>
</dbReference>
<name>C6LAB3_9FIRM</name>
<dbReference type="EMBL" id="ACCL02000002">
    <property type="protein sequence ID" value="EET62520.1"/>
    <property type="molecule type" value="Genomic_DNA"/>
</dbReference>
<sequence>MQEIQKVIENADVVLIGIGDEFTEKKAAKEDIIKAYNILAKLVSGKPWFAVTVNTDDLIYESQLNKFFIVAPCGSEAAGNVVTMENYDESAYLPQWQFYRNWLASTIGKKLCILELGVGLAYPSVIRLPFEKTALLNQKATLVRVHSKLAQAPEELAERSICVSELPVRYLTDLCGSAADEES</sequence>
<keyword evidence="2" id="KW-1185">Reference proteome</keyword>
<dbReference type="OrthoDB" id="394960at2"/>
<organism evidence="1 2">
    <name type="scientific">Marvinbryantia formatexigens DSM 14469</name>
    <dbReference type="NCBI Taxonomy" id="478749"/>
    <lineage>
        <taxon>Bacteria</taxon>
        <taxon>Bacillati</taxon>
        <taxon>Bacillota</taxon>
        <taxon>Clostridia</taxon>
        <taxon>Lachnospirales</taxon>
        <taxon>Lachnospiraceae</taxon>
        <taxon>Marvinbryantia</taxon>
    </lineage>
</organism>
<dbReference type="STRING" id="168384.SAMN05660368_02183"/>
<comment type="caution">
    <text evidence="1">The sequence shown here is derived from an EMBL/GenBank/DDBJ whole genome shotgun (WGS) entry which is preliminary data.</text>
</comment>
<proteinExistence type="predicted"/>
<gene>
    <name evidence="1" type="ORF">BRYFOR_05555</name>
</gene>
<evidence type="ECO:0000313" key="2">
    <source>
        <dbReference type="Proteomes" id="UP000005561"/>
    </source>
</evidence>
<accession>C6LAB3</accession>
<dbReference type="AlphaFoldDB" id="C6LAB3"/>